<accession>A0A1B2ENY1</accession>
<dbReference type="CDD" id="cd00383">
    <property type="entry name" value="trans_reg_C"/>
    <property type="match status" value="1"/>
</dbReference>
<dbReference type="Gene3D" id="6.10.250.690">
    <property type="match status" value="1"/>
</dbReference>
<keyword evidence="4 7" id="KW-0238">DNA-binding</keyword>
<evidence type="ECO:0000256" key="7">
    <source>
        <dbReference type="PROSITE-ProRule" id="PRU01091"/>
    </source>
</evidence>
<keyword evidence="1 6" id="KW-0597">Phosphoprotein</keyword>
<dbReference type="GO" id="GO:0000976">
    <property type="term" value="F:transcription cis-regulatory region binding"/>
    <property type="evidence" value="ECO:0007669"/>
    <property type="project" value="TreeGrafter"/>
</dbReference>
<evidence type="ECO:0000259" key="8">
    <source>
        <dbReference type="PROSITE" id="PS50110"/>
    </source>
</evidence>
<feature type="domain" description="Response regulatory" evidence="8">
    <location>
        <begin position="3"/>
        <end position="116"/>
    </location>
</feature>
<dbReference type="SMART" id="SM00448">
    <property type="entry name" value="REC"/>
    <property type="match status" value="1"/>
</dbReference>
<dbReference type="SUPFAM" id="SSF46894">
    <property type="entry name" value="C-terminal effector domain of the bipartite response regulators"/>
    <property type="match status" value="1"/>
</dbReference>
<feature type="domain" description="OmpR/PhoB-type" evidence="9">
    <location>
        <begin position="133"/>
        <end position="230"/>
    </location>
</feature>
<proteinExistence type="predicted"/>
<evidence type="ECO:0000256" key="3">
    <source>
        <dbReference type="ARBA" id="ARBA00023015"/>
    </source>
</evidence>
<dbReference type="GO" id="GO:0032993">
    <property type="term" value="C:protein-DNA complex"/>
    <property type="evidence" value="ECO:0007669"/>
    <property type="project" value="TreeGrafter"/>
</dbReference>
<dbReference type="Gene3D" id="1.10.10.10">
    <property type="entry name" value="Winged helix-like DNA-binding domain superfamily/Winged helix DNA-binding domain"/>
    <property type="match status" value="1"/>
</dbReference>
<dbReference type="InterPro" id="IPR001789">
    <property type="entry name" value="Sig_transdc_resp-reg_receiver"/>
</dbReference>
<dbReference type="KEGG" id="moc:BB934_08160"/>
<sequence length="237" mass="26720">MSTILVVDDDPHIRQVVCFALDKNGFSTVEASDGLMALEVAQRERPDLVVLDVAMPEMDGTEVCRRIRKTYDTPVIFLSSKDDEVDRIVGLEIGADDYVTKPFSPRELVARVKAVLRRQQGALKSVEPSASPATGMVRGLLRLDEERFEAHWDGRHLALTVTEFAVLRALAEHPARMFTRDMLMNVAYPDRRIVSDRTIDSHIRHLRAKLLALGAEPIETVHGLGYRFSDRQARQET</sequence>
<keyword evidence="2" id="KW-0902">Two-component regulatory system</keyword>
<keyword evidence="5" id="KW-0804">Transcription</keyword>
<dbReference type="PROSITE" id="PS50110">
    <property type="entry name" value="RESPONSE_REGULATORY"/>
    <property type="match status" value="1"/>
</dbReference>
<dbReference type="AlphaFoldDB" id="A0A1B2ENY1"/>
<dbReference type="InterPro" id="IPR001867">
    <property type="entry name" value="OmpR/PhoB-type_DNA-bd"/>
</dbReference>
<dbReference type="InterPro" id="IPR039420">
    <property type="entry name" value="WalR-like"/>
</dbReference>
<dbReference type="EMBL" id="CP016616">
    <property type="protein sequence ID" value="ANY81659.1"/>
    <property type="molecule type" value="Genomic_DNA"/>
</dbReference>
<dbReference type="GO" id="GO:0005829">
    <property type="term" value="C:cytosol"/>
    <property type="evidence" value="ECO:0007669"/>
    <property type="project" value="TreeGrafter"/>
</dbReference>
<dbReference type="Pfam" id="PF00072">
    <property type="entry name" value="Response_reg"/>
    <property type="match status" value="1"/>
</dbReference>
<evidence type="ECO:0000256" key="2">
    <source>
        <dbReference type="ARBA" id="ARBA00023012"/>
    </source>
</evidence>
<evidence type="ECO:0000313" key="10">
    <source>
        <dbReference type="EMBL" id="ANY81659.1"/>
    </source>
</evidence>
<evidence type="ECO:0000256" key="5">
    <source>
        <dbReference type="ARBA" id="ARBA00023163"/>
    </source>
</evidence>
<keyword evidence="3" id="KW-0805">Transcription regulation</keyword>
<organism evidence="10">
    <name type="scientific">Microvirga ossetica</name>
    <dbReference type="NCBI Taxonomy" id="1882682"/>
    <lineage>
        <taxon>Bacteria</taxon>
        <taxon>Pseudomonadati</taxon>
        <taxon>Pseudomonadota</taxon>
        <taxon>Alphaproteobacteria</taxon>
        <taxon>Hyphomicrobiales</taxon>
        <taxon>Methylobacteriaceae</taxon>
        <taxon>Microvirga</taxon>
    </lineage>
</organism>
<evidence type="ECO:0000256" key="6">
    <source>
        <dbReference type="PROSITE-ProRule" id="PRU00169"/>
    </source>
</evidence>
<dbReference type="GO" id="GO:0000156">
    <property type="term" value="F:phosphorelay response regulator activity"/>
    <property type="evidence" value="ECO:0007669"/>
    <property type="project" value="TreeGrafter"/>
</dbReference>
<dbReference type="SUPFAM" id="SSF52172">
    <property type="entry name" value="CheY-like"/>
    <property type="match status" value="1"/>
</dbReference>
<dbReference type="InterPro" id="IPR016032">
    <property type="entry name" value="Sig_transdc_resp-reg_C-effctor"/>
</dbReference>
<gene>
    <name evidence="10" type="ORF">BB934_08160</name>
</gene>
<evidence type="ECO:0000259" key="9">
    <source>
        <dbReference type="PROSITE" id="PS51755"/>
    </source>
</evidence>
<dbReference type="PANTHER" id="PTHR48111:SF59">
    <property type="entry name" value="TRANSCRIPTIONAL REGULATORY PROTEIN BAER"/>
    <property type="match status" value="1"/>
</dbReference>
<dbReference type="GO" id="GO:0006355">
    <property type="term" value="P:regulation of DNA-templated transcription"/>
    <property type="evidence" value="ECO:0007669"/>
    <property type="project" value="InterPro"/>
</dbReference>
<dbReference type="Gene3D" id="3.40.50.2300">
    <property type="match status" value="1"/>
</dbReference>
<dbReference type="InterPro" id="IPR011006">
    <property type="entry name" value="CheY-like_superfamily"/>
</dbReference>
<evidence type="ECO:0000256" key="4">
    <source>
        <dbReference type="ARBA" id="ARBA00023125"/>
    </source>
</evidence>
<name>A0A1B2ENY1_9HYPH</name>
<dbReference type="Pfam" id="PF00486">
    <property type="entry name" value="Trans_reg_C"/>
    <property type="match status" value="1"/>
</dbReference>
<feature type="DNA-binding region" description="OmpR/PhoB-type" evidence="7">
    <location>
        <begin position="133"/>
        <end position="230"/>
    </location>
</feature>
<dbReference type="PROSITE" id="PS51755">
    <property type="entry name" value="OMPR_PHOB"/>
    <property type="match status" value="1"/>
</dbReference>
<dbReference type="RefSeq" id="WP_099512696.1">
    <property type="nucleotide sequence ID" value="NZ_CP016616.1"/>
</dbReference>
<dbReference type="OrthoDB" id="9784252at2"/>
<reference evidence="10" key="1">
    <citation type="submission" date="2016-07" db="EMBL/GenBank/DDBJ databases">
        <title>Microvirga ossetica sp. nov. a new species of rhizobia isolated from root nodules of the legume species Vicia alpestris Steven originated from North Ossetia region in the Caucasus.</title>
        <authorList>
            <person name="Safronova V.I."/>
            <person name="Kuznetsova I.G."/>
            <person name="Sazanova A.L."/>
            <person name="Belimov A."/>
            <person name="Andronov E."/>
            <person name="Osledkin Y.S."/>
            <person name="Onishchuk O.P."/>
            <person name="Kurchak O.N."/>
            <person name="Shaposhnikov A.I."/>
            <person name="Willems A."/>
            <person name="Tikhonovich I.A."/>
        </authorList>
    </citation>
    <scope>NUCLEOTIDE SEQUENCE [LARGE SCALE GENOMIC DNA]</scope>
    <source>
        <strain evidence="10">V5/3M</strain>
    </source>
</reference>
<evidence type="ECO:0000256" key="1">
    <source>
        <dbReference type="ARBA" id="ARBA00022553"/>
    </source>
</evidence>
<dbReference type="PANTHER" id="PTHR48111">
    <property type="entry name" value="REGULATOR OF RPOS"/>
    <property type="match status" value="1"/>
</dbReference>
<dbReference type="SMART" id="SM00862">
    <property type="entry name" value="Trans_reg_C"/>
    <property type="match status" value="1"/>
</dbReference>
<dbReference type="InterPro" id="IPR036388">
    <property type="entry name" value="WH-like_DNA-bd_sf"/>
</dbReference>
<dbReference type="FunFam" id="3.40.50.2300:FF:000001">
    <property type="entry name" value="DNA-binding response regulator PhoB"/>
    <property type="match status" value="1"/>
</dbReference>
<protein>
    <submittedName>
        <fullName evidence="10">Two-component system response regulator CreB</fullName>
    </submittedName>
</protein>
<feature type="modified residue" description="4-aspartylphosphate" evidence="6">
    <location>
        <position position="52"/>
    </location>
</feature>